<dbReference type="EMBL" id="JARXYA010000006">
    <property type="protein sequence ID" value="MDH6504217.1"/>
    <property type="molecule type" value="Genomic_DNA"/>
</dbReference>
<sequence length="48" mass="5571">MKQYRLWVRINQTQTANTIVYAENAYTAKQLGEAQYGVGNVLSYMEVR</sequence>
<comment type="caution">
    <text evidence="1">The sequence shown here is derived from an EMBL/GenBank/DDBJ whole genome shotgun (WGS) entry which is preliminary data.</text>
</comment>
<gene>
    <name evidence="1" type="ORF">M2127_001522</name>
</gene>
<evidence type="ECO:0000313" key="2">
    <source>
        <dbReference type="Proteomes" id="UP001161160"/>
    </source>
</evidence>
<keyword evidence="2" id="KW-1185">Reference proteome</keyword>
<evidence type="ECO:0000313" key="1">
    <source>
        <dbReference type="EMBL" id="MDH6504217.1"/>
    </source>
</evidence>
<organism evidence="1 2">
    <name type="scientific">Polynucleobacter sphagniphilus</name>
    <dbReference type="NCBI Taxonomy" id="1743169"/>
    <lineage>
        <taxon>Bacteria</taxon>
        <taxon>Pseudomonadati</taxon>
        <taxon>Pseudomonadota</taxon>
        <taxon>Betaproteobacteria</taxon>
        <taxon>Burkholderiales</taxon>
        <taxon>Burkholderiaceae</taxon>
        <taxon>Polynucleobacter</taxon>
    </lineage>
</organism>
<protein>
    <submittedName>
        <fullName evidence="1">Uncharacterized protein</fullName>
    </submittedName>
</protein>
<dbReference type="RefSeq" id="WP_215282178.1">
    <property type="nucleotide sequence ID" value="NZ_JARXXW010000005.1"/>
</dbReference>
<dbReference type="AlphaFoldDB" id="A0AA43MBE3"/>
<accession>A0AA43MBE3</accession>
<reference evidence="1" key="1">
    <citation type="submission" date="2023-04" db="EMBL/GenBank/DDBJ databases">
        <title>Genome Encyclopedia of Bacteria and Archaea VI: Functional Genomics of Type Strains.</title>
        <authorList>
            <person name="Whitman W."/>
        </authorList>
    </citation>
    <scope>NUCLEOTIDE SEQUENCE</scope>
    <source>
        <strain evidence="1">Enz.4-51</strain>
    </source>
</reference>
<dbReference type="Proteomes" id="UP001161160">
    <property type="component" value="Unassembled WGS sequence"/>
</dbReference>
<proteinExistence type="predicted"/>
<name>A0AA43MBE3_9BURK</name>